<evidence type="ECO:0000313" key="1">
    <source>
        <dbReference type="EMBL" id="MCH91994.1"/>
    </source>
</evidence>
<gene>
    <name evidence="1" type="ORF">A2U01_0012926</name>
</gene>
<evidence type="ECO:0000313" key="2">
    <source>
        <dbReference type="Proteomes" id="UP000265520"/>
    </source>
</evidence>
<comment type="caution">
    <text evidence="1">The sequence shown here is derived from an EMBL/GenBank/DDBJ whole genome shotgun (WGS) entry which is preliminary data.</text>
</comment>
<sequence>MSRGCLSGVGDILSSRSVALTVLLLVQSGPPEEFSFLLSYLHNFDRGARSASSVLVERCALALPGERLAHSGFVLWFLGCPRKLPGQGCPLYLPPRSSLGVSEICGRLERSAHAVASWEGGLSLMALHPLCLDRVSSIFKLYRIQGLTASVLP</sequence>
<reference evidence="1 2" key="1">
    <citation type="journal article" date="2018" name="Front. Plant Sci.">
        <title>Red Clover (Trifolium pratense) and Zigzag Clover (T. medium) - A Picture of Genomic Similarities and Differences.</title>
        <authorList>
            <person name="Dluhosova J."/>
            <person name="Istvanek J."/>
            <person name="Nedelnik J."/>
            <person name="Repkova J."/>
        </authorList>
    </citation>
    <scope>NUCLEOTIDE SEQUENCE [LARGE SCALE GENOMIC DNA]</scope>
    <source>
        <strain evidence="2">cv. 10/8</strain>
        <tissue evidence="1">Leaf</tissue>
    </source>
</reference>
<accession>A0A392N0G9</accession>
<dbReference type="Proteomes" id="UP000265520">
    <property type="component" value="Unassembled WGS sequence"/>
</dbReference>
<protein>
    <submittedName>
        <fullName evidence="1">Uncharacterized protein</fullName>
    </submittedName>
</protein>
<dbReference type="EMBL" id="LXQA010021625">
    <property type="protein sequence ID" value="MCH91994.1"/>
    <property type="molecule type" value="Genomic_DNA"/>
</dbReference>
<dbReference type="AlphaFoldDB" id="A0A392N0G9"/>
<organism evidence="1 2">
    <name type="scientific">Trifolium medium</name>
    <dbReference type="NCBI Taxonomy" id="97028"/>
    <lineage>
        <taxon>Eukaryota</taxon>
        <taxon>Viridiplantae</taxon>
        <taxon>Streptophyta</taxon>
        <taxon>Embryophyta</taxon>
        <taxon>Tracheophyta</taxon>
        <taxon>Spermatophyta</taxon>
        <taxon>Magnoliopsida</taxon>
        <taxon>eudicotyledons</taxon>
        <taxon>Gunneridae</taxon>
        <taxon>Pentapetalae</taxon>
        <taxon>rosids</taxon>
        <taxon>fabids</taxon>
        <taxon>Fabales</taxon>
        <taxon>Fabaceae</taxon>
        <taxon>Papilionoideae</taxon>
        <taxon>50 kb inversion clade</taxon>
        <taxon>NPAAA clade</taxon>
        <taxon>Hologalegina</taxon>
        <taxon>IRL clade</taxon>
        <taxon>Trifolieae</taxon>
        <taxon>Trifolium</taxon>
    </lineage>
</organism>
<proteinExistence type="predicted"/>
<keyword evidence="2" id="KW-1185">Reference proteome</keyword>
<name>A0A392N0G9_9FABA</name>